<evidence type="ECO:0000313" key="3">
    <source>
        <dbReference type="WBParaSite" id="nRc.2.0.1.t07011-RA"/>
    </source>
</evidence>
<organism evidence="2 3">
    <name type="scientific">Romanomermis culicivorax</name>
    <name type="common">Nematode worm</name>
    <dbReference type="NCBI Taxonomy" id="13658"/>
    <lineage>
        <taxon>Eukaryota</taxon>
        <taxon>Metazoa</taxon>
        <taxon>Ecdysozoa</taxon>
        <taxon>Nematoda</taxon>
        <taxon>Enoplea</taxon>
        <taxon>Dorylaimia</taxon>
        <taxon>Mermithida</taxon>
        <taxon>Mermithoidea</taxon>
        <taxon>Mermithidae</taxon>
        <taxon>Romanomermis</taxon>
    </lineage>
</organism>
<sequence>SDGSIDGGPPLEIIRRQPVRPPPDQFLSESEADDDDSVDNLILPPLDDDQKEDGDIDIENMPDEDFFSLLS</sequence>
<dbReference type="AlphaFoldDB" id="A0A915HYU4"/>
<proteinExistence type="predicted"/>
<reference evidence="3" key="1">
    <citation type="submission" date="2022-11" db="UniProtKB">
        <authorList>
            <consortium name="WormBaseParasite"/>
        </authorList>
    </citation>
    <scope>IDENTIFICATION</scope>
</reference>
<evidence type="ECO:0000256" key="1">
    <source>
        <dbReference type="SAM" id="MobiDB-lite"/>
    </source>
</evidence>
<keyword evidence="2" id="KW-1185">Reference proteome</keyword>
<feature type="region of interest" description="Disordered" evidence="1">
    <location>
        <begin position="1"/>
        <end position="71"/>
    </location>
</feature>
<evidence type="ECO:0000313" key="2">
    <source>
        <dbReference type="Proteomes" id="UP000887565"/>
    </source>
</evidence>
<dbReference type="WBParaSite" id="nRc.2.0.1.t07011-RA">
    <property type="protein sequence ID" value="nRc.2.0.1.t07011-RA"/>
    <property type="gene ID" value="nRc.2.0.1.g07011"/>
</dbReference>
<dbReference type="Proteomes" id="UP000887565">
    <property type="component" value="Unplaced"/>
</dbReference>
<accession>A0A915HYU4</accession>
<feature type="compositionally biased region" description="Acidic residues" evidence="1">
    <location>
        <begin position="46"/>
        <end position="71"/>
    </location>
</feature>
<protein>
    <submittedName>
        <fullName evidence="3">Uncharacterized protein</fullName>
    </submittedName>
</protein>
<name>A0A915HYU4_ROMCU</name>